<organism evidence="2 3">
    <name type="scientific">Streptomyces prasinopilosus</name>
    <dbReference type="NCBI Taxonomy" id="67344"/>
    <lineage>
        <taxon>Bacteria</taxon>
        <taxon>Bacillati</taxon>
        <taxon>Actinomycetota</taxon>
        <taxon>Actinomycetes</taxon>
        <taxon>Kitasatosporales</taxon>
        <taxon>Streptomycetaceae</taxon>
        <taxon>Streptomyces</taxon>
    </lineage>
</organism>
<keyword evidence="1" id="KW-0472">Membrane</keyword>
<evidence type="ECO:0000256" key="1">
    <source>
        <dbReference type="SAM" id="Phobius"/>
    </source>
</evidence>
<protein>
    <submittedName>
        <fullName evidence="2">PEP-CTERM protein-sorting domain-containing protein</fullName>
    </submittedName>
</protein>
<gene>
    <name evidence="2" type="ORF">SAMN05216505_10359</name>
</gene>
<name>A0A1G6NCL2_9ACTN</name>
<feature type="transmembrane region" description="Helical" evidence="1">
    <location>
        <begin position="20"/>
        <end position="41"/>
    </location>
</feature>
<evidence type="ECO:0000313" key="2">
    <source>
        <dbReference type="EMBL" id="SDC65570.1"/>
    </source>
</evidence>
<proteinExistence type="predicted"/>
<reference evidence="3" key="1">
    <citation type="submission" date="2016-10" db="EMBL/GenBank/DDBJ databases">
        <authorList>
            <person name="Varghese N."/>
            <person name="Submissions S."/>
        </authorList>
    </citation>
    <scope>NUCLEOTIDE SEQUENCE [LARGE SCALE GENOMIC DNA]</scope>
    <source>
        <strain evidence="3">CGMCC 4.3504</strain>
    </source>
</reference>
<evidence type="ECO:0000313" key="3">
    <source>
        <dbReference type="Proteomes" id="UP000182100"/>
    </source>
</evidence>
<dbReference type="RefSeq" id="WP_139058384.1">
    <property type="nucleotide sequence ID" value="NZ_FMZK01000003.1"/>
</dbReference>
<sequence>MVLTVQLAAMEYLAKPKGPSWSPFLAVGMVVLFAVVIVFLLSRKRRR</sequence>
<accession>A0A1G6NCL2</accession>
<keyword evidence="1" id="KW-1133">Transmembrane helix</keyword>
<keyword evidence="3" id="KW-1185">Reference proteome</keyword>
<keyword evidence="1" id="KW-0812">Transmembrane</keyword>
<dbReference type="AlphaFoldDB" id="A0A1G6NCL2"/>
<dbReference type="STRING" id="67344.SAMN05216505_10359"/>
<dbReference type="Proteomes" id="UP000182100">
    <property type="component" value="Unassembled WGS sequence"/>
</dbReference>
<dbReference type="EMBL" id="FMZK01000003">
    <property type="protein sequence ID" value="SDC65570.1"/>
    <property type="molecule type" value="Genomic_DNA"/>
</dbReference>